<comment type="caution">
    <text evidence="1">The sequence shown here is derived from an EMBL/GenBank/DDBJ whole genome shotgun (WGS) entry which is preliminary data.</text>
</comment>
<dbReference type="EMBL" id="CAJNDS010002498">
    <property type="protein sequence ID" value="CAE7499640.1"/>
    <property type="molecule type" value="Genomic_DNA"/>
</dbReference>
<dbReference type="AlphaFoldDB" id="A0A812ST65"/>
<organism evidence="1 2">
    <name type="scientific">Symbiodinium natans</name>
    <dbReference type="NCBI Taxonomy" id="878477"/>
    <lineage>
        <taxon>Eukaryota</taxon>
        <taxon>Sar</taxon>
        <taxon>Alveolata</taxon>
        <taxon>Dinophyceae</taxon>
        <taxon>Suessiales</taxon>
        <taxon>Symbiodiniaceae</taxon>
        <taxon>Symbiodinium</taxon>
    </lineage>
</organism>
<gene>
    <name evidence="1" type="ORF">SNAT2548_LOCUS27984</name>
</gene>
<proteinExistence type="predicted"/>
<protein>
    <submittedName>
        <fullName evidence="1">Uncharacterized protein</fullName>
    </submittedName>
</protein>
<keyword evidence="2" id="KW-1185">Reference proteome</keyword>
<evidence type="ECO:0000313" key="1">
    <source>
        <dbReference type="EMBL" id="CAE7499640.1"/>
    </source>
</evidence>
<sequence>MTVHGCQRRIVNIYRWSKWLLLRSSRPKPRSRLGDAVRSCAGPNSAPRFVPTACEWRGEKVDRTEIETEDVEPVVPDASNDAETVPARIPSWPHLSGLKAPFALQSLCRQVTINASEELQTAEQDAHEATTSLVAFDSCGMCDRNVILLRMQLQD</sequence>
<reference evidence="1" key="1">
    <citation type="submission" date="2021-02" db="EMBL/GenBank/DDBJ databases">
        <authorList>
            <person name="Dougan E. K."/>
            <person name="Rhodes N."/>
            <person name="Thang M."/>
            <person name="Chan C."/>
        </authorList>
    </citation>
    <scope>NUCLEOTIDE SEQUENCE</scope>
</reference>
<dbReference type="Proteomes" id="UP000604046">
    <property type="component" value="Unassembled WGS sequence"/>
</dbReference>
<evidence type="ECO:0000313" key="2">
    <source>
        <dbReference type="Proteomes" id="UP000604046"/>
    </source>
</evidence>
<name>A0A812ST65_9DINO</name>
<accession>A0A812ST65</accession>